<evidence type="ECO:0000313" key="2">
    <source>
        <dbReference type="EMBL" id="CAK5273453.1"/>
    </source>
</evidence>
<dbReference type="Proteomes" id="UP001295794">
    <property type="component" value="Unassembled WGS sequence"/>
</dbReference>
<name>A0AAD2HEH6_9AGAR</name>
<sequence length="99" mass="12015">MPLNLPPLKHKSPDMMQTNAPRAHPGQWDRWELPDFRSRRCWRQKGLVATGSLIRSNVRKRRRDCLMGREHIFRKRIDRQRNQHYRRGLTVVPELQEHI</sequence>
<keyword evidence="3" id="KW-1185">Reference proteome</keyword>
<evidence type="ECO:0000313" key="3">
    <source>
        <dbReference type="Proteomes" id="UP001295794"/>
    </source>
</evidence>
<gene>
    <name evidence="2" type="ORF">MYCIT1_LOCUS19968</name>
</gene>
<accession>A0AAD2HEH6</accession>
<reference evidence="2" key="1">
    <citation type="submission" date="2023-11" db="EMBL/GenBank/DDBJ databases">
        <authorList>
            <person name="De Vega J J."/>
            <person name="De Vega J J."/>
        </authorList>
    </citation>
    <scope>NUCLEOTIDE SEQUENCE</scope>
</reference>
<feature type="region of interest" description="Disordered" evidence="1">
    <location>
        <begin position="1"/>
        <end position="27"/>
    </location>
</feature>
<dbReference type="AlphaFoldDB" id="A0AAD2HEH6"/>
<dbReference type="EMBL" id="CAVNYO010000397">
    <property type="protein sequence ID" value="CAK5273453.1"/>
    <property type="molecule type" value="Genomic_DNA"/>
</dbReference>
<protein>
    <submittedName>
        <fullName evidence="2">Uncharacterized protein</fullName>
    </submittedName>
</protein>
<evidence type="ECO:0000256" key="1">
    <source>
        <dbReference type="SAM" id="MobiDB-lite"/>
    </source>
</evidence>
<proteinExistence type="predicted"/>
<comment type="caution">
    <text evidence="2">The sequence shown here is derived from an EMBL/GenBank/DDBJ whole genome shotgun (WGS) entry which is preliminary data.</text>
</comment>
<organism evidence="2 3">
    <name type="scientific">Mycena citricolor</name>
    <dbReference type="NCBI Taxonomy" id="2018698"/>
    <lineage>
        <taxon>Eukaryota</taxon>
        <taxon>Fungi</taxon>
        <taxon>Dikarya</taxon>
        <taxon>Basidiomycota</taxon>
        <taxon>Agaricomycotina</taxon>
        <taxon>Agaricomycetes</taxon>
        <taxon>Agaricomycetidae</taxon>
        <taxon>Agaricales</taxon>
        <taxon>Marasmiineae</taxon>
        <taxon>Mycenaceae</taxon>
        <taxon>Mycena</taxon>
    </lineage>
</organism>